<feature type="region of interest" description="Disordered" evidence="1">
    <location>
        <begin position="1"/>
        <end position="91"/>
    </location>
</feature>
<evidence type="ECO:0000313" key="3">
    <source>
        <dbReference type="Proteomes" id="UP001586593"/>
    </source>
</evidence>
<reference evidence="2 3" key="1">
    <citation type="journal article" date="2024" name="Commun. Biol.">
        <title>Comparative genomic analysis of thermophilic fungi reveals convergent evolutionary adaptations and gene losses.</title>
        <authorList>
            <person name="Steindorff A.S."/>
            <person name="Aguilar-Pontes M.V."/>
            <person name="Robinson A.J."/>
            <person name="Andreopoulos B."/>
            <person name="LaButti K."/>
            <person name="Kuo A."/>
            <person name="Mondo S."/>
            <person name="Riley R."/>
            <person name="Otillar R."/>
            <person name="Haridas S."/>
            <person name="Lipzen A."/>
            <person name="Grimwood J."/>
            <person name="Schmutz J."/>
            <person name="Clum A."/>
            <person name="Reid I.D."/>
            <person name="Moisan M.C."/>
            <person name="Butler G."/>
            <person name="Nguyen T.T.M."/>
            <person name="Dewar K."/>
            <person name="Conant G."/>
            <person name="Drula E."/>
            <person name="Henrissat B."/>
            <person name="Hansel C."/>
            <person name="Singer S."/>
            <person name="Hutchinson M.I."/>
            <person name="de Vries R.P."/>
            <person name="Natvig D.O."/>
            <person name="Powell A.J."/>
            <person name="Tsang A."/>
            <person name="Grigoriev I.V."/>
        </authorList>
    </citation>
    <scope>NUCLEOTIDE SEQUENCE [LARGE SCALE GENOMIC DNA]</scope>
    <source>
        <strain evidence="2 3">ATCC 24622</strain>
    </source>
</reference>
<dbReference type="Proteomes" id="UP001586593">
    <property type="component" value="Unassembled WGS sequence"/>
</dbReference>
<organism evidence="2 3">
    <name type="scientific">Phialemonium thermophilum</name>
    <dbReference type="NCBI Taxonomy" id="223376"/>
    <lineage>
        <taxon>Eukaryota</taxon>
        <taxon>Fungi</taxon>
        <taxon>Dikarya</taxon>
        <taxon>Ascomycota</taxon>
        <taxon>Pezizomycotina</taxon>
        <taxon>Sordariomycetes</taxon>
        <taxon>Sordariomycetidae</taxon>
        <taxon>Cephalothecales</taxon>
        <taxon>Cephalothecaceae</taxon>
        <taxon>Phialemonium</taxon>
    </lineage>
</organism>
<gene>
    <name evidence="2" type="ORF">VTK73DRAFT_10103</name>
</gene>
<keyword evidence="3" id="KW-1185">Reference proteome</keyword>
<protein>
    <submittedName>
        <fullName evidence="2">Uncharacterized protein</fullName>
    </submittedName>
</protein>
<evidence type="ECO:0000256" key="1">
    <source>
        <dbReference type="SAM" id="MobiDB-lite"/>
    </source>
</evidence>
<feature type="compositionally biased region" description="Basic residues" evidence="1">
    <location>
        <begin position="29"/>
        <end position="77"/>
    </location>
</feature>
<name>A0ABR3VYG4_9PEZI</name>
<proteinExistence type="predicted"/>
<sequence>MADNSTPIRPQRLRHPSRQEDKIEGPQAIRRRRRPLKGATATHRRLPQPTHRDRRLGRFSILIRHHHHRRPQCRRPSSRSPRPCPPAARLPARLPPVQCRAAAPRQVGLEVRMVATALGAEAMVALGARMPESSQARSLASSYSLLSSFFFSFDSASLARSDLSWPLSGDCGIGSPATRQVLGPCPQLQWTRPSSARLLLLWPRRRPPAPQPWR</sequence>
<comment type="caution">
    <text evidence="2">The sequence shown here is derived from an EMBL/GenBank/DDBJ whole genome shotgun (WGS) entry which is preliminary data.</text>
</comment>
<dbReference type="EMBL" id="JAZHXJ010000918">
    <property type="protein sequence ID" value="KAL1848514.1"/>
    <property type="molecule type" value="Genomic_DNA"/>
</dbReference>
<accession>A0ABR3VYG4</accession>
<evidence type="ECO:0000313" key="2">
    <source>
        <dbReference type="EMBL" id="KAL1848514.1"/>
    </source>
</evidence>